<reference evidence="3 5" key="2">
    <citation type="submission" date="2016-10" db="EMBL/GenBank/DDBJ databases">
        <authorList>
            <person name="Varghese N."/>
            <person name="Submissions S."/>
        </authorList>
    </citation>
    <scope>NUCLEOTIDE SEQUENCE [LARGE SCALE GENOMIC DNA]</scope>
    <source>
        <strain evidence="3 5">DSW-5</strain>
    </source>
</reference>
<dbReference type="PATRIC" id="fig|1300348.6.peg.1280"/>
<name>A0A0M9CFQ4_9FLAO</name>
<dbReference type="EMBL" id="FNUE01000001">
    <property type="protein sequence ID" value="SEE04619.1"/>
    <property type="molecule type" value="Genomic_DNA"/>
</dbReference>
<accession>A0A0M9CFQ4</accession>
<organism evidence="2 4">
    <name type="scientific">Polaribacter dokdonensis DSW-5</name>
    <dbReference type="NCBI Taxonomy" id="1300348"/>
    <lineage>
        <taxon>Bacteria</taxon>
        <taxon>Pseudomonadati</taxon>
        <taxon>Bacteroidota</taxon>
        <taxon>Flavobacteriia</taxon>
        <taxon>Flavobacteriales</taxon>
        <taxon>Flavobacteriaceae</taxon>
    </lineage>
</organism>
<dbReference type="STRING" id="1300348.I602_1281"/>
<protein>
    <submittedName>
        <fullName evidence="2">Uncharacterized protein</fullName>
    </submittedName>
</protein>
<feature type="transmembrane region" description="Helical" evidence="1">
    <location>
        <begin position="190"/>
        <end position="209"/>
    </location>
</feature>
<keyword evidence="1" id="KW-0812">Transmembrane</keyword>
<sequence>MKLTESQIDNLYKFTRQHYVYHYDVQTELVDHLANDIEQIWIENPKITFEEARDKSFKKFGIFGFMDVIAAKQKQMDKRYWKLLLRFAKEWFTLPKLLTTLLMFFGVFFLMQIPFAEIAIVSVLLILVVFEMIAVYKIRKEHKAKEKTDEKIFLLEAMIGTTKNSFTGFTFINLFNFINLTDFDFSRLNVYWLLLIALTVTVLVIFFYVSNYVLPQKAEELLQETYPEYKMVKNL</sequence>
<dbReference type="OrthoDB" id="662673at2"/>
<feature type="transmembrane region" description="Helical" evidence="1">
    <location>
        <begin position="118"/>
        <end position="136"/>
    </location>
</feature>
<evidence type="ECO:0000313" key="3">
    <source>
        <dbReference type="EMBL" id="SEE04619.1"/>
    </source>
</evidence>
<evidence type="ECO:0000256" key="1">
    <source>
        <dbReference type="SAM" id="Phobius"/>
    </source>
</evidence>
<keyword evidence="1" id="KW-1133">Transmembrane helix</keyword>
<evidence type="ECO:0000313" key="2">
    <source>
        <dbReference type="EMBL" id="KOY51721.1"/>
    </source>
</evidence>
<evidence type="ECO:0000313" key="5">
    <source>
        <dbReference type="Proteomes" id="UP000183071"/>
    </source>
</evidence>
<dbReference type="AlphaFoldDB" id="A0A0M9CFQ4"/>
<reference evidence="2 4" key="1">
    <citation type="submission" date="2015-07" db="EMBL/GenBank/DDBJ databases">
        <title>Genome of Polaribacter dokdonenesis DSW-5, isolated from seawater off Dokdo in Korea.</title>
        <authorList>
            <person name="Yoon K."/>
            <person name="Song J.Y."/>
            <person name="Kim J.F."/>
        </authorList>
    </citation>
    <scope>NUCLEOTIDE SEQUENCE [LARGE SCALE GENOMIC DNA]</scope>
    <source>
        <strain evidence="2 4">DSW-5</strain>
    </source>
</reference>
<feature type="transmembrane region" description="Helical" evidence="1">
    <location>
        <begin position="157"/>
        <end position="178"/>
    </location>
</feature>
<keyword evidence="1" id="KW-0472">Membrane</keyword>
<dbReference type="Proteomes" id="UP000037716">
    <property type="component" value="Unassembled WGS sequence"/>
</dbReference>
<proteinExistence type="predicted"/>
<comment type="caution">
    <text evidence="2">The sequence shown here is derived from an EMBL/GenBank/DDBJ whole genome shotgun (WGS) entry which is preliminary data.</text>
</comment>
<gene>
    <name evidence="2" type="ORF">I602_1281</name>
    <name evidence="3" type="ORF">SAMN05444353_0490</name>
</gene>
<dbReference type="Proteomes" id="UP000183071">
    <property type="component" value="Unassembled WGS sequence"/>
</dbReference>
<dbReference type="RefSeq" id="WP_053973876.1">
    <property type="nucleotide sequence ID" value="NZ_FNUE01000001.1"/>
</dbReference>
<evidence type="ECO:0000313" key="4">
    <source>
        <dbReference type="Proteomes" id="UP000037716"/>
    </source>
</evidence>
<keyword evidence="5" id="KW-1185">Reference proteome</keyword>
<feature type="transmembrane region" description="Helical" evidence="1">
    <location>
        <begin position="91"/>
        <end position="112"/>
    </location>
</feature>
<dbReference type="EMBL" id="LGBR01000001">
    <property type="protein sequence ID" value="KOY51721.1"/>
    <property type="molecule type" value="Genomic_DNA"/>
</dbReference>